<reference evidence="2" key="1">
    <citation type="submission" date="2020-03" db="EMBL/GenBank/DDBJ databases">
        <title>The deep terrestrial virosphere.</title>
        <authorList>
            <person name="Holmfeldt K."/>
            <person name="Nilsson E."/>
            <person name="Simone D."/>
            <person name="Lopez-Fernandez M."/>
            <person name="Wu X."/>
            <person name="de Brujin I."/>
            <person name="Lundin D."/>
            <person name="Andersson A."/>
            <person name="Bertilsson S."/>
            <person name="Dopson M."/>
        </authorList>
    </citation>
    <scope>NUCLEOTIDE SEQUENCE</scope>
    <source>
        <strain evidence="2">MM415A09376</strain>
    </source>
</reference>
<feature type="compositionally biased region" description="Basic and acidic residues" evidence="1">
    <location>
        <begin position="63"/>
        <end position="74"/>
    </location>
</feature>
<dbReference type="EMBL" id="MT141581">
    <property type="protein sequence ID" value="QJA68049.1"/>
    <property type="molecule type" value="Genomic_DNA"/>
</dbReference>
<gene>
    <name evidence="2" type="ORF">MM415A09376_0004</name>
</gene>
<organism evidence="2">
    <name type="scientific">viral metagenome</name>
    <dbReference type="NCBI Taxonomy" id="1070528"/>
    <lineage>
        <taxon>unclassified sequences</taxon>
        <taxon>metagenomes</taxon>
        <taxon>organismal metagenomes</taxon>
    </lineage>
</organism>
<sequence length="85" mass="9649">MKGYRVVQDWEFCEEIGGEYTTIEIQIESEAEAVRSAQKWADETGHTCWVSTSLRYEKNNSVEDRGLVDGDPKPIKVVPNGQKTN</sequence>
<proteinExistence type="predicted"/>
<accession>A0A6M3JCV1</accession>
<protein>
    <submittedName>
        <fullName evidence="2">Uncharacterized protein</fullName>
    </submittedName>
</protein>
<name>A0A6M3JCV1_9ZZZZ</name>
<evidence type="ECO:0000256" key="1">
    <source>
        <dbReference type="SAM" id="MobiDB-lite"/>
    </source>
</evidence>
<evidence type="ECO:0000313" key="2">
    <source>
        <dbReference type="EMBL" id="QJA68049.1"/>
    </source>
</evidence>
<feature type="region of interest" description="Disordered" evidence="1">
    <location>
        <begin position="63"/>
        <end position="85"/>
    </location>
</feature>
<dbReference type="AlphaFoldDB" id="A0A6M3JCV1"/>